<dbReference type="Proteomes" id="UP001183586">
    <property type="component" value="Unassembled WGS sequence"/>
</dbReference>
<dbReference type="RefSeq" id="WP_311689000.1">
    <property type="nucleotide sequence ID" value="NZ_JAVREU010000034.1"/>
</dbReference>
<accession>A0ABU2PMI1</accession>
<sequence length="86" mass="10059">MPGVQQALPFDGLPEVPTSSPWCQRWRERTHSWRHVSEGGFDARHYEVEPISEKDAEAFVRTHHYSASYPVIFTVNFRQPRQPHPC</sequence>
<organism evidence="1 2">
    <name type="scientific">Streptomyces dubilierae</name>
    <dbReference type="NCBI Taxonomy" id="3075533"/>
    <lineage>
        <taxon>Bacteria</taxon>
        <taxon>Bacillati</taxon>
        <taxon>Actinomycetota</taxon>
        <taxon>Actinomycetes</taxon>
        <taxon>Kitasatosporales</taxon>
        <taxon>Streptomycetaceae</taxon>
        <taxon>Streptomyces</taxon>
    </lineage>
</organism>
<proteinExistence type="predicted"/>
<gene>
    <name evidence="1" type="ORF">RM641_36405</name>
</gene>
<evidence type="ECO:0000313" key="1">
    <source>
        <dbReference type="EMBL" id="MDT0392913.1"/>
    </source>
</evidence>
<protein>
    <submittedName>
        <fullName evidence="1">Uncharacterized protein</fullName>
    </submittedName>
</protein>
<comment type="caution">
    <text evidence="1">The sequence shown here is derived from an EMBL/GenBank/DDBJ whole genome shotgun (WGS) entry which is preliminary data.</text>
</comment>
<dbReference type="EMBL" id="JAVREU010000034">
    <property type="protein sequence ID" value="MDT0392913.1"/>
    <property type="molecule type" value="Genomic_DNA"/>
</dbReference>
<reference evidence="2" key="1">
    <citation type="submission" date="2023-07" db="EMBL/GenBank/DDBJ databases">
        <title>30 novel species of actinomycetes from the DSMZ collection.</title>
        <authorList>
            <person name="Nouioui I."/>
        </authorList>
    </citation>
    <scope>NUCLEOTIDE SEQUENCE [LARGE SCALE GENOMIC DNA]</scope>
    <source>
        <strain evidence="2">DSM 41921</strain>
    </source>
</reference>
<name>A0ABU2PMI1_9ACTN</name>
<keyword evidence="2" id="KW-1185">Reference proteome</keyword>
<evidence type="ECO:0000313" key="2">
    <source>
        <dbReference type="Proteomes" id="UP001183586"/>
    </source>
</evidence>